<feature type="region of interest" description="Disordered" evidence="2">
    <location>
        <begin position="1"/>
        <end position="21"/>
    </location>
</feature>
<keyword evidence="1" id="KW-0479">Metal-binding</keyword>
<dbReference type="HOGENOM" id="CLU_706073_0_0_1"/>
<reference evidence="4 5" key="1">
    <citation type="journal article" date="2011" name="Genome Biol.">
        <title>Comparative genome sequence analysis underscores mycoparasitism as the ancestral life style of Trichoderma.</title>
        <authorList>
            <person name="Kubicek C.P."/>
            <person name="Herrera-Estrella A."/>
            <person name="Seidl-Seiboth V."/>
            <person name="Martinez D.A."/>
            <person name="Druzhinina I.S."/>
            <person name="Thon M."/>
            <person name="Zeilinger S."/>
            <person name="Casas-Flores S."/>
            <person name="Horwitz B.A."/>
            <person name="Mukherjee P.K."/>
            <person name="Mukherjee M."/>
            <person name="Kredics L."/>
            <person name="Alcaraz L.D."/>
            <person name="Aerts A."/>
            <person name="Antal Z."/>
            <person name="Atanasova L."/>
            <person name="Cervantes-Badillo M.G."/>
            <person name="Challacombe J."/>
            <person name="Chertkov O."/>
            <person name="McCluskey K."/>
            <person name="Coulpier F."/>
            <person name="Deshpande N."/>
            <person name="von Doehren H."/>
            <person name="Ebbole D.J."/>
            <person name="Esquivel-Naranjo E.U."/>
            <person name="Fekete E."/>
            <person name="Flipphi M."/>
            <person name="Glaser F."/>
            <person name="Gomez-Rodriguez E.Y."/>
            <person name="Gruber S."/>
            <person name="Han C."/>
            <person name="Henrissat B."/>
            <person name="Hermosa R."/>
            <person name="Hernandez-Onate M."/>
            <person name="Karaffa L."/>
            <person name="Kosti I."/>
            <person name="Le Crom S."/>
            <person name="Lindquist E."/>
            <person name="Lucas S."/>
            <person name="Luebeck M."/>
            <person name="Luebeck P.S."/>
            <person name="Margeot A."/>
            <person name="Metz B."/>
            <person name="Misra M."/>
            <person name="Nevalainen H."/>
            <person name="Omann M."/>
            <person name="Packer N."/>
            <person name="Perrone G."/>
            <person name="Uresti-Rivera E.E."/>
            <person name="Salamov A."/>
            <person name="Schmoll M."/>
            <person name="Seiboth B."/>
            <person name="Shapiro H."/>
            <person name="Sukno S."/>
            <person name="Tamayo-Ramos J.A."/>
            <person name="Tisch D."/>
            <person name="Wiest A."/>
            <person name="Wilkinson H.H."/>
            <person name="Zhang M."/>
            <person name="Coutinho P.M."/>
            <person name="Kenerley C.M."/>
            <person name="Monte E."/>
            <person name="Baker S.E."/>
            <person name="Grigoriev I.V."/>
        </authorList>
    </citation>
    <scope>NUCLEOTIDE SEQUENCE [LARGE SCALE GENOMIC DNA]</scope>
    <source>
        <strain evidence="5">ATCC 20476 / IMI 206040</strain>
    </source>
</reference>
<feature type="compositionally biased region" description="Polar residues" evidence="2">
    <location>
        <begin position="1"/>
        <end position="14"/>
    </location>
</feature>
<dbReference type="OMA" id="WIHEGRC"/>
<dbReference type="InterPro" id="IPR000571">
    <property type="entry name" value="Znf_CCCH"/>
</dbReference>
<keyword evidence="1" id="KW-0862">Zinc</keyword>
<proteinExistence type="predicted"/>
<accession>G9NVU7</accession>
<name>G9NVU7_HYPAI</name>
<dbReference type="STRING" id="452589.G9NVU7"/>
<gene>
    <name evidence="4" type="ORF">TRIATDRAFT_87984</name>
</gene>
<comment type="caution">
    <text evidence="4">The sequence shown here is derived from an EMBL/GenBank/DDBJ whole genome shotgun (WGS) entry which is preliminary data.</text>
</comment>
<feature type="zinc finger region" description="C3H1-type" evidence="1">
    <location>
        <begin position="239"/>
        <end position="268"/>
    </location>
</feature>
<feature type="domain" description="C3H1-type" evidence="3">
    <location>
        <begin position="239"/>
        <end position="268"/>
    </location>
</feature>
<feature type="compositionally biased region" description="Low complexity" evidence="2">
    <location>
        <begin position="301"/>
        <end position="318"/>
    </location>
</feature>
<dbReference type="Proteomes" id="UP000005426">
    <property type="component" value="Unassembled WGS sequence"/>
</dbReference>
<dbReference type="PROSITE" id="PS50103">
    <property type="entry name" value="ZF_C3H1"/>
    <property type="match status" value="1"/>
</dbReference>
<dbReference type="GeneID" id="25786112"/>
<protein>
    <recommendedName>
        <fullName evidence="3">C3H1-type domain-containing protein</fullName>
    </recommendedName>
</protein>
<evidence type="ECO:0000313" key="4">
    <source>
        <dbReference type="EMBL" id="EHK45115.1"/>
    </source>
</evidence>
<keyword evidence="1" id="KW-0863">Zinc-finger</keyword>
<sequence length="391" mass="43007">MDRSSGLVSRQGSISHMPWPSETSAFTSHLRQCSAEPAMERQLGFDRSHPSLSSYFLQLSGQDGRDAIREPPQQMVYPNQQQMNNIVSMSPAAATPASRGLASSNWRTIGQEGTPFTRAHQRAQPSLGLAMASMEQGDARGAVSDGYAYYLNRGDGQVTRLIPADVLPSLNEIPPRELEQRGMIVLPLPRGIRPNGTADVNYAVTVKAQASPYHTPRRSLEVVQNQIDRIVATNPNVHKRNKVYCDMWIHEGRCAFTQTGCKFKHEMPLDEETQRTLGLFQGLPSWFKKQQEESAMRTARESSSSSCEASPTTSSSRSSDFAWQNVALGRIPGTVDSLMAMSQDNSNKFDAIRSSQMIDVRPVPFSWGPIARPKGAASKDSPAGRAFGIHA</sequence>
<evidence type="ECO:0000259" key="3">
    <source>
        <dbReference type="PROSITE" id="PS50103"/>
    </source>
</evidence>
<evidence type="ECO:0000256" key="2">
    <source>
        <dbReference type="SAM" id="MobiDB-lite"/>
    </source>
</evidence>
<dbReference type="eggNOG" id="ENOG502ST3I">
    <property type="taxonomic scope" value="Eukaryota"/>
</dbReference>
<feature type="region of interest" description="Disordered" evidence="2">
    <location>
        <begin position="295"/>
        <end position="318"/>
    </location>
</feature>
<dbReference type="OrthoDB" id="5355510at2759"/>
<dbReference type="GO" id="GO:0008270">
    <property type="term" value="F:zinc ion binding"/>
    <property type="evidence" value="ECO:0007669"/>
    <property type="project" value="UniProtKB-KW"/>
</dbReference>
<organism evidence="4 5">
    <name type="scientific">Hypocrea atroviridis (strain ATCC 20476 / IMI 206040)</name>
    <name type="common">Trichoderma atroviride</name>
    <dbReference type="NCBI Taxonomy" id="452589"/>
    <lineage>
        <taxon>Eukaryota</taxon>
        <taxon>Fungi</taxon>
        <taxon>Dikarya</taxon>
        <taxon>Ascomycota</taxon>
        <taxon>Pezizomycotina</taxon>
        <taxon>Sordariomycetes</taxon>
        <taxon>Hypocreomycetidae</taxon>
        <taxon>Hypocreales</taxon>
        <taxon>Hypocreaceae</taxon>
        <taxon>Trichoderma</taxon>
    </lineage>
</organism>
<evidence type="ECO:0000256" key="1">
    <source>
        <dbReference type="PROSITE-ProRule" id="PRU00723"/>
    </source>
</evidence>
<evidence type="ECO:0000313" key="5">
    <source>
        <dbReference type="Proteomes" id="UP000005426"/>
    </source>
</evidence>
<dbReference type="AlphaFoldDB" id="G9NVU7"/>
<keyword evidence="5" id="KW-1185">Reference proteome</keyword>
<dbReference type="KEGG" id="tatv:25786112"/>
<dbReference type="EMBL" id="ABDG02000024">
    <property type="protein sequence ID" value="EHK45115.1"/>
    <property type="molecule type" value="Genomic_DNA"/>
</dbReference>